<proteinExistence type="predicted"/>
<dbReference type="Gene3D" id="2.160.20.10">
    <property type="entry name" value="Single-stranded right-handed beta-helix, Pectin lyase-like"/>
    <property type="match status" value="1"/>
</dbReference>
<protein>
    <submittedName>
        <fullName evidence="2">Histidine kinase</fullName>
    </submittedName>
</protein>
<name>A0AA42CN83_9SPHN</name>
<dbReference type="GO" id="GO:0016301">
    <property type="term" value="F:kinase activity"/>
    <property type="evidence" value="ECO:0007669"/>
    <property type="project" value="UniProtKB-KW"/>
</dbReference>
<keyword evidence="1" id="KW-0732">Signal</keyword>
<feature type="chain" id="PRO_5041206210" evidence="1">
    <location>
        <begin position="30"/>
        <end position="2191"/>
    </location>
</feature>
<sequence>MTRSTRMLLGARASALALAVAWAVSPAGAQTFPGGAQATPSYDPAKVSISSGSNVDNITVNSAQAVINWTPPPSSGTIDFLPAGHAMNFSGPVSSFAPYTVLNRVVPGGTVAQAIALNGTVQSDSLGSIWFYSPGGIIAGATSVFNVGSLVLTANDIDTTGGLYGATGEIRFRGAAGSNAAVQIAPGATINALTPGTYVALVAPRVEQGGTINVGGSAAYVAAESADIRINAGLFDITINAGTTDANGIVHTGDTNGQIASGGGEARRIYMVAVPKNNALTMLLSGNIGYVPAGAAIPDDNGVVLSAGYDLAGGAVATPRNATATADAGFTIGASFWQSVLSGAATGDIAINTGGGARAGFGADVTLSAERSIALLAGQSGGISVAGNMTLTAGVGATGGAISLTSIGGTGSVDLDGSIGIAGALTLNAFGDGSAGVSGTPTTGADAFGGTIALIANGGTISASTLFANATANSGYGTDRSGNATGGSIALSALTAPPPAGKPGGLLQFGATTLDASASTPTQFAAAPTNGGSGFGGSIALTGAGGVLDLGSVSATAQATGGNAGTGSAGNATGGNISVAISAGTHQWSGFTADVGANPGYSSNGGSFGAALPGASGIAIDVGGPGSLTLDGFVSLSADATMNGVGAAGGASRAGRISLLAHDGGTLAIGSNLSVSAIARAFAPDFGTTAGLRSPDLFGGTISIGAAGGTFTTPGLQVDASAYAPQGGFGNPAQSGNATGGDVTLFASASVGARGNLTLSNCASFGCFASANGGGGVGPAGSNGTGGTILLYAADADFSALGRMTLSATGDGGAPGFSSAGGRSGDGLGGRVTVESRTGATNDATLAFDNLDLIASGTSVATGEGVFFNQGDGGNGTGGTASINLAAGNFTAGQVTVDISGTGGSSAVNCPTCPGGGTAPFQAGAGQGGIGNLLVNGGTATIAGLTLRAQGFGGQSGSEGSPPQTAALAGVGRGGTAMLESRGGTLQLDTLTLDAGGFGGGGSGFFDSDGADGGTGFGGTARVQMTAGGTGLVTIANGITLGADGIGGGGSTIAVSTPGLYRAGNGGAGTGGVAEAVLAGGTLTLPSLTLSARGIGGTGGDNGSDGAGGAGGSGTGGTANFAYRNEGHAIGAVVVDAGGQGGQAGQARSITGFDATGKPIYAFGTGAGGQGGRGIGGTVNALVDVDPTYASLTISADGIGSIGANGGTGGAGGAGIGGNATLDIAFGTTTVSNALRVTAAGKGGAGGDGYYGAGGRGGDAAGGTATLNVAGASAVLNAGDSAVLAQAQGGAGGLGGLQALPDVPGASGGNATGGTALFAISNGAGASTGVLLVSADATGGAGMPGTAGTTGGTGGNGGSATAGTATLQISGGRLVSGDTRASYRITAIGQGGAGAAGSAASGAGGNGGNGAGGIAAFDASNGDYTLGRLDIIADGIGGTAGAGPSTGVTGAGSGGTARFANGDVGLLAPGAQRLIDTLSLHANGDSAGRVLFADTSSAPNGGLTVTGALSLASLGAPVAGFSGIAVSATANQVQVGGDATFDTSGPLSFAFAGGGGITAAGALTGSSGSTIDMSYTGQPAAVDGLTGNTITLTAPGNVTMTGPGSLRAVNALTITSGGAIGFAAGSAINAGTDVTLTGQGINVAGLSAGGQALLDAGTGSLSASNLAVVGSITATGVGINLAGPGAMTIATANAGTGALTLNAGTINATSLVAGGPISATAAGNAQFGNVQSTAGGITISAGAINATSLVANGPISATAANNAQFGAVQSTAGGITLSAGTINATTLAAAGPIGATATGNASFGDVLSGSGVTVNARGLASFAGGVGGTSIAVTSGDIAIAPGATIGIPGLTRNATFTSVGGITAAGTSAPAYIGGGDMAGAYSLSAAELARIFANDIAIVAPALGAANRPSVFVRALTLGTATLPGGGTLSITTPGSMQVEGAVQLSGRTATGGLALSAGETLAVIAGLGSIDINDGSGGLAGMLTLRGRTIIAATQAATGDVAAAPTVDARDQRLAQNDGVLSDAGILRAATINANVSDGLFIQNTGSATDFDSRRGFTANSFAITTTGAAQIAINGRLTGAGGSFVTGRHTGPQVSINGALDGRAGGYVIGSKINGCLIGTAGSCVDLNTVLEPHGTIEGQLDPIAAVPRALSLSLIELWDAAAQGFPPLIDEPVTGAGNDDLWQRKP</sequence>
<feature type="signal peptide" evidence="1">
    <location>
        <begin position="1"/>
        <end position="29"/>
    </location>
</feature>
<organism evidence="2 3">
    <name type="scientific">Sphingomonas lycopersici</name>
    <dbReference type="NCBI Taxonomy" id="2951807"/>
    <lineage>
        <taxon>Bacteria</taxon>
        <taxon>Pseudomonadati</taxon>
        <taxon>Pseudomonadota</taxon>
        <taxon>Alphaproteobacteria</taxon>
        <taxon>Sphingomonadales</taxon>
        <taxon>Sphingomonadaceae</taxon>
        <taxon>Sphingomonas</taxon>
    </lineage>
</organism>
<dbReference type="SUPFAM" id="SSF51126">
    <property type="entry name" value="Pectin lyase-like"/>
    <property type="match status" value="1"/>
</dbReference>
<comment type="caution">
    <text evidence="2">The sequence shown here is derived from an EMBL/GenBank/DDBJ whole genome shotgun (WGS) entry which is preliminary data.</text>
</comment>
<gene>
    <name evidence="2" type="ORF">NEE01_00740</name>
</gene>
<reference evidence="2" key="1">
    <citation type="submission" date="2022-06" db="EMBL/GenBank/DDBJ databases">
        <title>Sphingomonas sp. nov. isolated from rhizosphere soil of tomato.</title>
        <authorList>
            <person name="Dong H."/>
            <person name="Gao R."/>
        </authorList>
    </citation>
    <scope>NUCLEOTIDE SEQUENCE</scope>
    <source>
        <strain evidence="2">MMSM24</strain>
    </source>
</reference>
<keyword evidence="2" id="KW-0808">Transferase</keyword>
<accession>A0AA42CN83</accession>
<dbReference type="InterPro" id="IPR011050">
    <property type="entry name" value="Pectin_lyase_fold/virulence"/>
</dbReference>
<dbReference type="RefSeq" id="WP_265267347.1">
    <property type="nucleotide sequence ID" value="NZ_JANFAV010000001.1"/>
</dbReference>
<dbReference type="InterPro" id="IPR012334">
    <property type="entry name" value="Pectin_lyas_fold"/>
</dbReference>
<evidence type="ECO:0000313" key="2">
    <source>
        <dbReference type="EMBL" id="MCW6533300.1"/>
    </source>
</evidence>
<evidence type="ECO:0000256" key="1">
    <source>
        <dbReference type="SAM" id="SignalP"/>
    </source>
</evidence>
<dbReference type="EMBL" id="JANFAV010000001">
    <property type="protein sequence ID" value="MCW6533300.1"/>
    <property type="molecule type" value="Genomic_DNA"/>
</dbReference>
<keyword evidence="3" id="KW-1185">Reference proteome</keyword>
<evidence type="ECO:0000313" key="3">
    <source>
        <dbReference type="Proteomes" id="UP001165565"/>
    </source>
</evidence>
<dbReference type="Proteomes" id="UP001165565">
    <property type="component" value="Unassembled WGS sequence"/>
</dbReference>
<keyword evidence="2" id="KW-0418">Kinase</keyword>